<accession>A0A1H9AV16</accession>
<dbReference type="Gene3D" id="3.40.50.150">
    <property type="entry name" value="Vaccinia Virus protein VP39"/>
    <property type="match status" value="2"/>
</dbReference>
<dbReference type="AlphaFoldDB" id="A0A1H9AV16"/>
<sequence length="448" mass="49993">MSEASADALTRHYESLQSKWHVVDRSADYSRLVVPTGNNVEPIHRWFHLKEAYSNQLLRRVVKDAGLQTEDGFAVFDPFAGSGTTLVSAIALSEEFGIDAHAVGVERNPFLYLLGKTKASARLKGSKLVKPLATQLVAVSKAYRELQAVRVEIPPSATLANEKYFSPGNIGSLLRLRMAIDNASAGIIRDIFRVCLGSAVEPASMLRRDGRALRFEANRKPRDPWDSFTSAVEIVAEDLKGITSVRGSASVKYGDGRVPHKYLKEDAKFDLIVFSPPYPNNIDYTEVYKTEAWVLGCYENSLDMRKQRLSTVRSHPSVRFDETYLYRGLPLERKFDRIVDPIIASIPDDARYRVGRQQIVRGYADDMLQVLINCRRLAADGSQLVFIVGNSVHGSESDSFIIAADVMMGALSELAGWRVEEVRVARHLRRRGATSHLLRESAVALRPV</sequence>
<dbReference type="RefSeq" id="WP_089948755.1">
    <property type="nucleotide sequence ID" value="NZ_FOFR01000001.1"/>
</dbReference>
<dbReference type="SUPFAM" id="SSF53335">
    <property type="entry name" value="S-adenosyl-L-methionine-dependent methyltransferases"/>
    <property type="match status" value="1"/>
</dbReference>
<evidence type="ECO:0000313" key="2">
    <source>
        <dbReference type="Proteomes" id="UP000199352"/>
    </source>
</evidence>
<dbReference type="GO" id="GO:0008168">
    <property type="term" value="F:methyltransferase activity"/>
    <property type="evidence" value="ECO:0007669"/>
    <property type="project" value="UniProtKB-KW"/>
</dbReference>
<gene>
    <name evidence="1" type="ORF">SAMN05216188_101541</name>
</gene>
<name>A0A1H9AV16_9PSEU</name>
<keyword evidence="2" id="KW-1185">Reference proteome</keyword>
<dbReference type="GO" id="GO:0032259">
    <property type="term" value="P:methylation"/>
    <property type="evidence" value="ECO:0007669"/>
    <property type="project" value="UniProtKB-KW"/>
</dbReference>
<organism evidence="1 2">
    <name type="scientific">Lentzea xinjiangensis</name>
    <dbReference type="NCBI Taxonomy" id="402600"/>
    <lineage>
        <taxon>Bacteria</taxon>
        <taxon>Bacillati</taxon>
        <taxon>Actinomycetota</taxon>
        <taxon>Actinomycetes</taxon>
        <taxon>Pseudonocardiales</taxon>
        <taxon>Pseudonocardiaceae</taxon>
        <taxon>Lentzea</taxon>
    </lineage>
</organism>
<reference evidence="2" key="1">
    <citation type="submission" date="2016-10" db="EMBL/GenBank/DDBJ databases">
        <authorList>
            <person name="Varghese N."/>
            <person name="Submissions S."/>
        </authorList>
    </citation>
    <scope>NUCLEOTIDE SEQUENCE [LARGE SCALE GENOMIC DNA]</scope>
    <source>
        <strain evidence="2">CGMCC 4.3525</strain>
    </source>
</reference>
<protein>
    <submittedName>
        <fullName evidence="1">DNA methylase</fullName>
    </submittedName>
</protein>
<proteinExistence type="predicted"/>
<dbReference type="STRING" id="402600.SAMN05216188_101541"/>
<evidence type="ECO:0000313" key="1">
    <source>
        <dbReference type="EMBL" id="SEP80469.1"/>
    </source>
</evidence>
<dbReference type="Proteomes" id="UP000199352">
    <property type="component" value="Unassembled WGS sequence"/>
</dbReference>
<keyword evidence="1" id="KW-0489">Methyltransferase</keyword>
<dbReference type="OrthoDB" id="9773060at2"/>
<dbReference type="EMBL" id="FOFR01000001">
    <property type="protein sequence ID" value="SEP80469.1"/>
    <property type="molecule type" value="Genomic_DNA"/>
</dbReference>
<dbReference type="InterPro" id="IPR029063">
    <property type="entry name" value="SAM-dependent_MTases_sf"/>
</dbReference>
<keyword evidence="1" id="KW-0808">Transferase</keyword>